<accession>A0A7J0BHU9</accession>
<dbReference type="InterPro" id="IPR025274">
    <property type="entry name" value="DUF4070"/>
</dbReference>
<proteinExistence type="predicted"/>
<protein>
    <submittedName>
        <fullName evidence="7">B12-binding domain-containing radical SAM protein</fullName>
    </submittedName>
</protein>
<dbReference type="Gene3D" id="3.40.50.280">
    <property type="entry name" value="Cobalamin-binding domain"/>
    <property type="match status" value="1"/>
</dbReference>
<dbReference type="Pfam" id="PF04055">
    <property type="entry name" value="Radical_SAM"/>
    <property type="match status" value="1"/>
</dbReference>
<dbReference type="GO" id="GO:0005829">
    <property type="term" value="C:cytosol"/>
    <property type="evidence" value="ECO:0007669"/>
    <property type="project" value="TreeGrafter"/>
</dbReference>
<dbReference type="SFLD" id="SFLDF00303">
    <property type="entry name" value="hopanoid_C2-methyltransferase"/>
    <property type="match status" value="1"/>
</dbReference>
<keyword evidence="3" id="KW-0479">Metal-binding</keyword>
<dbReference type="SFLD" id="SFLDG01082">
    <property type="entry name" value="B12-binding_domain_containing"/>
    <property type="match status" value="1"/>
</dbReference>
<dbReference type="SUPFAM" id="SSF102114">
    <property type="entry name" value="Radical SAM enzymes"/>
    <property type="match status" value="1"/>
</dbReference>
<evidence type="ECO:0000256" key="2">
    <source>
        <dbReference type="ARBA" id="ARBA00022691"/>
    </source>
</evidence>
<dbReference type="GO" id="GO:0003824">
    <property type="term" value="F:catalytic activity"/>
    <property type="evidence" value="ECO:0007669"/>
    <property type="project" value="InterPro"/>
</dbReference>
<dbReference type="EMBL" id="BLVO01000013">
    <property type="protein sequence ID" value="GFM33246.1"/>
    <property type="molecule type" value="Genomic_DNA"/>
</dbReference>
<comment type="cofactor">
    <cofactor evidence="1">
        <name>[4Fe-4S] cluster</name>
        <dbReference type="ChEBI" id="CHEBI:49883"/>
    </cofactor>
</comment>
<keyword evidence="2" id="KW-0949">S-adenosyl-L-methionine</keyword>
<evidence type="ECO:0000256" key="5">
    <source>
        <dbReference type="ARBA" id="ARBA00023014"/>
    </source>
</evidence>
<dbReference type="PROSITE" id="PS51918">
    <property type="entry name" value="RADICAL_SAM"/>
    <property type="match status" value="1"/>
</dbReference>
<dbReference type="GO" id="GO:0046872">
    <property type="term" value="F:metal ion binding"/>
    <property type="evidence" value="ECO:0007669"/>
    <property type="project" value="UniProtKB-KW"/>
</dbReference>
<evidence type="ECO:0000313" key="8">
    <source>
        <dbReference type="Proteomes" id="UP000503840"/>
    </source>
</evidence>
<dbReference type="PANTHER" id="PTHR43409">
    <property type="entry name" value="ANAEROBIC MAGNESIUM-PROTOPORPHYRIN IX MONOMETHYL ESTER CYCLASE-RELATED"/>
    <property type="match status" value="1"/>
</dbReference>
<keyword evidence="4" id="KW-0408">Iron</keyword>
<dbReference type="InterPro" id="IPR034466">
    <property type="entry name" value="Methyltransferase_Class_B"/>
</dbReference>
<dbReference type="InterPro" id="IPR058240">
    <property type="entry name" value="rSAM_sf"/>
</dbReference>
<dbReference type="PANTHER" id="PTHR43409:SF3">
    <property type="entry name" value="HYPOTHETICAL METHYLTRANSFERASE"/>
    <property type="match status" value="1"/>
</dbReference>
<dbReference type="AlphaFoldDB" id="A0A7J0BHU9"/>
<dbReference type="SFLD" id="SFLDS00029">
    <property type="entry name" value="Radical_SAM"/>
    <property type="match status" value="1"/>
</dbReference>
<reference evidence="7 8" key="1">
    <citation type="submission" date="2020-05" db="EMBL/GenBank/DDBJ databases">
        <title>Draft genome sequence of Desulfovibrio sp. strain HN2T.</title>
        <authorList>
            <person name="Ueno A."/>
            <person name="Tamazawa S."/>
            <person name="Tamamura S."/>
            <person name="Murakami T."/>
            <person name="Kiyama T."/>
            <person name="Inomata H."/>
            <person name="Amano Y."/>
            <person name="Miyakawa K."/>
            <person name="Tamaki H."/>
            <person name="Naganuma T."/>
            <person name="Kaneko K."/>
        </authorList>
    </citation>
    <scope>NUCLEOTIDE SEQUENCE [LARGE SCALE GENOMIC DNA]</scope>
    <source>
        <strain evidence="7 8">HN2</strain>
    </source>
</reference>
<dbReference type="InterPro" id="IPR034530">
    <property type="entry name" value="HpnP-like"/>
</dbReference>
<name>A0A7J0BHU9_9BACT</name>
<gene>
    <name evidence="7" type="ORF">DSM101010T_16110</name>
</gene>
<keyword evidence="8" id="KW-1185">Reference proteome</keyword>
<dbReference type="SMART" id="SM00729">
    <property type="entry name" value="Elp3"/>
    <property type="match status" value="1"/>
</dbReference>
<dbReference type="InterPro" id="IPR006638">
    <property type="entry name" value="Elp3/MiaA/NifB-like_rSAM"/>
</dbReference>
<comment type="caution">
    <text evidence="7">The sequence shown here is derived from an EMBL/GenBank/DDBJ whole genome shotgun (WGS) entry which is preliminary data.</text>
</comment>
<evidence type="ECO:0000313" key="7">
    <source>
        <dbReference type="EMBL" id="GFM33246.1"/>
    </source>
</evidence>
<dbReference type="GO" id="GO:0051539">
    <property type="term" value="F:4 iron, 4 sulfur cluster binding"/>
    <property type="evidence" value="ECO:0007669"/>
    <property type="project" value="UniProtKB-KW"/>
</dbReference>
<organism evidence="7 8">
    <name type="scientific">Desulfovibrio subterraneus</name>
    <dbReference type="NCBI Taxonomy" id="2718620"/>
    <lineage>
        <taxon>Bacteria</taxon>
        <taxon>Pseudomonadati</taxon>
        <taxon>Thermodesulfobacteriota</taxon>
        <taxon>Desulfovibrionia</taxon>
        <taxon>Desulfovibrionales</taxon>
        <taxon>Desulfovibrionaceae</taxon>
        <taxon>Desulfovibrio</taxon>
    </lineage>
</organism>
<evidence type="ECO:0000256" key="3">
    <source>
        <dbReference type="ARBA" id="ARBA00022723"/>
    </source>
</evidence>
<dbReference type="InterPro" id="IPR007197">
    <property type="entry name" value="rSAM"/>
</dbReference>
<keyword evidence="5" id="KW-0411">Iron-sulfur</keyword>
<feature type="domain" description="Radical SAM core" evidence="6">
    <location>
        <begin position="159"/>
        <end position="385"/>
    </location>
</feature>
<dbReference type="InterPro" id="IPR051198">
    <property type="entry name" value="BchE-like"/>
</dbReference>
<dbReference type="InterPro" id="IPR023404">
    <property type="entry name" value="rSAM_horseshoe"/>
</dbReference>
<evidence type="ECO:0000259" key="6">
    <source>
        <dbReference type="PROSITE" id="PS51918"/>
    </source>
</evidence>
<evidence type="ECO:0000256" key="1">
    <source>
        <dbReference type="ARBA" id="ARBA00001966"/>
    </source>
</evidence>
<dbReference type="Gene3D" id="3.80.30.20">
    <property type="entry name" value="tm_1862 like domain"/>
    <property type="match status" value="1"/>
</dbReference>
<sequence>MKALLVYPSYPDTFWSFRSILPFVSKKAAFPPLGLLTVAALLPEEWEKRVVDANVAPLGDADLEWADLVMVSAMLVQVPGAKEVMRRAKLAGKTVIAGGPAFRANLEEFPDADHFIIGESEVVMDAFLNDFEHGTAKRQYGSSERPDLSLTPLPAWHLLKMKDYVSMAVQYSRGCPFDCEFCGIMVMNGRRPRVKSPEQMLREFQSLYDAGWRDSVFIVDDNFIGNLVQVKQFLPRLAAWQKQRNYPFKLMTEASVNLAQDSELMEMMSAANFHKVFIGIETPSTQSLVECGKKQNVTADFGSAVRDIHQHGMQVMGGFIVGFDSDTPSIFEQQHRFIQDIGVVTAMVGVLNALPHTRLWDRLKAEGRLLDGWSGENTDASLNFNPLMGCTALLDGYKKLLGALYSPRKYYDRISTFLHFYIPTARGRIMRTDVQAFMKSMWSVGIISPARMLYWKLIFKTLLTKPKALSAVVELAILGLHFERVSHRVMESPSPEGCM</sequence>
<dbReference type="Pfam" id="PF13282">
    <property type="entry name" value="DUF4070"/>
    <property type="match status" value="1"/>
</dbReference>
<evidence type="ECO:0000256" key="4">
    <source>
        <dbReference type="ARBA" id="ARBA00023004"/>
    </source>
</evidence>
<dbReference type="Proteomes" id="UP000503840">
    <property type="component" value="Unassembled WGS sequence"/>
</dbReference>
<dbReference type="SFLD" id="SFLDG01123">
    <property type="entry name" value="methyltransferase_(Class_B)"/>
    <property type="match status" value="1"/>
</dbReference>